<dbReference type="Gene3D" id="2.60.120.200">
    <property type="match status" value="1"/>
</dbReference>
<reference evidence="2" key="1">
    <citation type="submission" date="2018-05" db="EMBL/GenBank/DDBJ databases">
        <authorList>
            <person name="Lanie J.A."/>
            <person name="Ng W.-L."/>
            <person name="Kazmierczak K.M."/>
            <person name="Andrzejewski T.M."/>
            <person name="Davidsen T.M."/>
            <person name="Wayne K.J."/>
            <person name="Tettelin H."/>
            <person name="Glass J.I."/>
            <person name="Rusch D."/>
            <person name="Podicherti R."/>
            <person name="Tsui H.-C.T."/>
            <person name="Winkler M.E."/>
        </authorList>
    </citation>
    <scope>NUCLEOTIDE SEQUENCE</scope>
</reference>
<proteinExistence type="predicted"/>
<protein>
    <recommendedName>
        <fullName evidence="3">LamG-like jellyroll fold domain-containing protein</fullName>
    </recommendedName>
</protein>
<gene>
    <name evidence="2" type="ORF">METZ01_LOCUS239850</name>
</gene>
<keyword evidence="1" id="KW-0812">Transmembrane</keyword>
<name>A0A382HI79_9ZZZZ</name>
<keyword evidence="1" id="KW-1133">Transmembrane helix</keyword>
<organism evidence="2">
    <name type="scientific">marine metagenome</name>
    <dbReference type="NCBI Taxonomy" id="408172"/>
    <lineage>
        <taxon>unclassified sequences</taxon>
        <taxon>metagenomes</taxon>
        <taxon>ecological metagenomes</taxon>
    </lineage>
</organism>
<dbReference type="AlphaFoldDB" id="A0A382HI79"/>
<keyword evidence="1" id="KW-0472">Membrane</keyword>
<dbReference type="Pfam" id="PF13385">
    <property type="entry name" value="Laminin_G_3"/>
    <property type="match status" value="1"/>
</dbReference>
<feature type="transmembrane region" description="Helical" evidence="1">
    <location>
        <begin position="7"/>
        <end position="25"/>
    </location>
</feature>
<evidence type="ECO:0000256" key="1">
    <source>
        <dbReference type="SAM" id="Phobius"/>
    </source>
</evidence>
<evidence type="ECO:0008006" key="3">
    <source>
        <dbReference type="Google" id="ProtNLM"/>
    </source>
</evidence>
<dbReference type="EMBL" id="UINC01061433">
    <property type="protein sequence ID" value="SVB86996.1"/>
    <property type="molecule type" value="Genomic_DNA"/>
</dbReference>
<dbReference type="SUPFAM" id="SSF49899">
    <property type="entry name" value="Concanavalin A-like lectins/glucanases"/>
    <property type="match status" value="1"/>
</dbReference>
<dbReference type="InterPro" id="IPR013320">
    <property type="entry name" value="ConA-like_dom_sf"/>
</dbReference>
<accession>A0A382HI79</accession>
<sequence>MAESLRAVSGALGATFTMFSLALMMTSGPPDVFTGHALGLQGAGHVEIDDTPLLHGSDELTLSAWFRVDQLRGWQALLWKGDMPDRPPWNNREFGLFIEESGYVHLCSTPVSRQRRGQLYVNTPGGTVRPGQWFHVAAVVSSDLQGGVMRIYVNGELSASRP</sequence>
<evidence type="ECO:0000313" key="2">
    <source>
        <dbReference type="EMBL" id="SVB86996.1"/>
    </source>
</evidence>